<keyword evidence="3" id="KW-1185">Reference proteome</keyword>
<dbReference type="RefSeq" id="WP_344129913.1">
    <property type="nucleotide sequence ID" value="NZ_BAAARA010000007.1"/>
</dbReference>
<dbReference type="Proteomes" id="UP001501218">
    <property type="component" value="Unassembled WGS sequence"/>
</dbReference>
<feature type="compositionally biased region" description="Polar residues" evidence="1">
    <location>
        <begin position="120"/>
        <end position="130"/>
    </location>
</feature>
<dbReference type="SUPFAM" id="SSF82607">
    <property type="entry name" value="YbaB-like"/>
    <property type="match status" value="1"/>
</dbReference>
<accession>A0ABN3G6T0</accession>
<evidence type="ECO:0008006" key="4">
    <source>
        <dbReference type="Google" id="ProtNLM"/>
    </source>
</evidence>
<feature type="compositionally biased region" description="Polar residues" evidence="1">
    <location>
        <begin position="18"/>
        <end position="43"/>
    </location>
</feature>
<evidence type="ECO:0000313" key="3">
    <source>
        <dbReference type="Proteomes" id="UP001501218"/>
    </source>
</evidence>
<dbReference type="EMBL" id="BAAARA010000007">
    <property type="protein sequence ID" value="GAA2345411.1"/>
    <property type="molecule type" value="Genomic_DNA"/>
</dbReference>
<protein>
    <recommendedName>
        <fullName evidence="4">YbaB/EbfC family DNA-binding protein</fullName>
    </recommendedName>
</protein>
<comment type="caution">
    <text evidence="2">The sequence shown here is derived from an EMBL/GenBank/DDBJ whole genome shotgun (WGS) entry which is preliminary data.</text>
</comment>
<dbReference type="InterPro" id="IPR036894">
    <property type="entry name" value="YbaB-like_sf"/>
</dbReference>
<feature type="region of interest" description="Disordered" evidence="1">
    <location>
        <begin position="108"/>
        <end position="155"/>
    </location>
</feature>
<name>A0ABN3G6T0_9PSEU</name>
<organism evidence="2 3">
    <name type="scientific">Saccharopolyspora halophila</name>
    <dbReference type="NCBI Taxonomy" id="405551"/>
    <lineage>
        <taxon>Bacteria</taxon>
        <taxon>Bacillati</taxon>
        <taxon>Actinomycetota</taxon>
        <taxon>Actinomycetes</taxon>
        <taxon>Pseudonocardiales</taxon>
        <taxon>Pseudonocardiaceae</taxon>
        <taxon>Saccharopolyspora</taxon>
    </lineage>
</organism>
<dbReference type="Gene3D" id="3.30.1310.10">
    <property type="entry name" value="Nucleoid-associated protein YbaB-like domain"/>
    <property type="match status" value="1"/>
</dbReference>
<sequence length="155" mass="16793">MSSSAERIQEMLSRFEEQAQQAGRLQSAMQEMRGTASSQDRSVTVTVAPSGAVLDLKLEPNAVRRSANELQQQIMAVIREATATAAEQLDQAAAPILGEQYEQFQEAFNAGVPAMKPASEDTQQASSDSAPRTGGRGRPDTDDWDDDSSNDSFLR</sequence>
<dbReference type="InterPro" id="IPR004401">
    <property type="entry name" value="YbaB/EbfC"/>
</dbReference>
<dbReference type="Pfam" id="PF02575">
    <property type="entry name" value="YbaB_DNA_bd"/>
    <property type="match status" value="1"/>
</dbReference>
<evidence type="ECO:0000256" key="1">
    <source>
        <dbReference type="SAM" id="MobiDB-lite"/>
    </source>
</evidence>
<reference evidence="2 3" key="1">
    <citation type="journal article" date="2019" name="Int. J. Syst. Evol. Microbiol.">
        <title>The Global Catalogue of Microorganisms (GCM) 10K type strain sequencing project: providing services to taxonomists for standard genome sequencing and annotation.</title>
        <authorList>
            <consortium name="The Broad Institute Genomics Platform"/>
            <consortium name="The Broad Institute Genome Sequencing Center for Infectious Disease"/>
            <person name="Wu L."/>
            <person name="Ma J."/>
        </authorList>
    </citation>
    <scope>NUCLEOTIDE SEQUENCE [LARGE SCALE GENOMIC DNA]</scope>
    <source>
        <strain evidence="2 3">JCM 16221</strain>
    </source>
</reference>
<feature type="compositionally biased region" description="Basic and acidic residues" evidence="1">
    <location>
        <begin position="7"/>
        <end position="17"/>
    </location>
</feature>
<gene>
    <name evidence="2" type="ORF">GCM10009854_22820</name>
</gene>
<feature type="region of interest" description="Disordered" evidence="1">
    <location>
        <begin position="1"/>
        <end position="43"/>
    </location>
</feature>
<proteinExistence type="predicted"/>
<evidence type="ECO:0000313" key="2">
    <source>
        <dbReference type="EMBL" id="GAA2345411.1"/>
    </source>
</evidence>